<evidence type="ECO:0000313" key="2">
    <source>
        <dbReference type="Proteomes" id="UP000789366"/>
    </source>
</evidence>
<comment type="caution">
    <text evidence="1">The sequence shown here is derived from an EMBL/GenBank/DDBJ whole genome shotgun (WGS) entry which is preliminary data.</text>
</comment>
<keyword evidence="2" id="KW-1185">Reference proteome</keyword>
<dbReference type="Proteomes" id="UP000789366">
    <property type="component" value="Unassembled WGS sequence"/>
</dbReference>
<reference evidence="1" key="1">
    <citation type="submission" date="2021-06" db="EMBL/GenBank/DDBJ databases">
        <authorList>
            <person name="Kallberg Y."/>
            <person name="Tangrot J."/>
            <person name="Rosling A."/>
        </authorList>
    </citation>
    <scope>NUCLEOTIDE SEQUENCE</scope>
    <source>
        <strain evidence="1">28 12/20/2015</strain>
    </source>
</reference>
<protein>
    <submittedName>
        <fullName evidence="1">7237_t:CDS:1</fullName>
    </submittedName>
</protein>
<accession>A0ACA9PSB0</accession>
<organism evidence="1 2">
    <name type="scientific">Cetraspora pellucida</name>
    <dbReference type="NCBI Taxonomy" id="1433469"/>
    <lineage>
        <taxon>Eukaryota</taxon>
        <taxon>Fungi</taxon>
        <taxon>Fungi incertae sedis</taxon>
        <taxon>Mucoromycota</taxon>
        <taxon>Glomeromycotina</taxon>
        <taxon>Glomeromycetes</taxon>
        <taxon>Diversisporales</taxon>
        <taxon>Gigasporaceae</taxon>
        <taxon>Cetraspora</taxon>
    </lineage>
</organism>
<evidence type="ECO:0000313" key="1">
    <source>
        <dbReference type="EMBL" id="CAG8718755.1"/>
    </source>
</evidence>
<sequence>MSSCSQCYNDTEVSPIEQMAESHNDNNVSPYHVSTQPSTPSVSSSNCTTPSSNLSSPKPSHVMIVPLNPPNQLVSPSSSNVEVLVDNTIPELIPNGANDDSPDVPNVSISQTLTFLQPIPTMIKGKIPGNRIFEDKPNPCYVIPPVNILIVDAILSKFMRQKNIKYECAYNGQEAVDKWKKGGFNLIL</sequence>
<proteinExistence type="predicted"/>
<dbReference type="EMBL" id="CAJVPW010028594">
    <property type="protein sequence ID" value="CAG8718755.1"/>
    <property type="molecule type" value="Genomic_DNA"/>
</dbReference>
<feature type="non-terminal residue" evidence="1">
    <location>
        <position position="188"/>
    </location>
</feature>
<name>A0ACA9PSB0_9GLOM</name>
<gene>
    <name evidence="1" type="ORF">SPELUC_LOCUS12289</name>
</gene>